<accession>A0ABS7Q9U9</accession>
<organism evidence="2 3">
    <name type="scientific">Actinacidiphila acidipaludis</name>
    <dbReference type="NCBI Taxonomy" id="2873382"/>
    <lineage>
        <taxon>Bacteria</taxon>
        <taxon>Bacillati</taxon>
        <taxon>Actinomycetota</taxon>
        <taxon>Actinomycetes</taxon>
        <taxon>Kitasatosporales</taxon>
        <taxon>Streptomycetaceae</taxon>
        <taxon>Actinacidiphila</taxon>
    </lineage>
</organism>
<evidence type="ECO:0000313" key="2">
    <source>
        <dbReference type="EMBL" id="MBY8879738.1"/>
    </source>
</evidence>
<keyword evidence="3" id="KW-1185">Reference proteome</keyword>
<protein>
    <submittedName>
        <fullName evidence="2">DUF397 domain-containing protein</fullName>
    </submittedName>
</protein>
<reference evidence="2 3" key="1">
    <citation type="submission" date="2021-08" db="EMBL/GenBank/DDBJ databases">
        <title>WGS of actinomycetes from Thailand.</title>
        <authorList>
            <person name="Thawai C."/>
        </authorList>
    </citation>
    <scope>NUCLEOTIDE SEQUENCE [LARGE SCALE GENOMIC DNA]</scope>
    <source>
        <strain evidence="2 3">PLK6-54</strain>
    </source>
</reference>
<feature type="domain" description="DUF397" evidence="1">
    <location>
        <begin position="13"/>
        <end position="61"/>
    </location>
</feature>
<evidence type="ECO:0000259" key="1">
    <source>
        <dbReference type="Pfam" id="PF04149"/>
    </source>
</evidence>
<dbReference type="InterPro" id="IPR007278">
    <property type="entry name" value="DUF397"/>
</dbReference>
<dbReference type="RefSeq" id="WP_222964059.1">
    <property type="nucleotide sequence ID" value="NZ_JAINZZ010000023.1"/>
</dbReference>
<sequence length="65" mass="6863">MKNLGTYRGAPFVTSSYSHPSECVAVARPAGAPVAVLDSKDPSGPRLEFTRKAWAAFLADIPQSA</sequence>
<name>A0ABS7Q9U9_9ACTN</name>
<dbReference type="Proteomes" id="UP000778578">
    <property type="component" value="Unassembled WGS sequence"/>
</dbReference>
<proteinExistence type="predicted"/>
<comment type="caution">
    <text evidence="2">The sequence shown here is derived from an EMBL/GenBank/DDBJ whole genome shotgun (WGS) entry which is preliminary data.</text>
</comment>
<dbReference type="Pfam" id="PF04149">
    <property type="entry name" value="DUF397"/>
    <property type="match status" value="1"/>
</dbReference>
<evidence type="ECO:0000313" key="3">
    <source>
        <dbReference type="Proteomes" id="UP000778578"/>
    </source>
</evidence>
<gene>
    <name evidence="2" type="ORF">K7862_19145</name>
</gene>
<dbReference type="EMBL" id="JAINZZ010000023">
    <property type="protein sequence ID" value="MBY8879738.1"/>
    <property type="molecule type" value="Genomic_DNA"/>
</dbReference>